<dbReference type="GO" id="GO:0051920">
    <property type="term" value="F:peroxiredoxin activity"/>
    <property type="evidence" value="ECO:0007669"/>
    <property type="project" value="InterPro"/>
</dbReference>
<dbReference type="EMBL" id="ML978121">
    <property type="protein sequence ID" value="KAF2104235.1"/>
    <property type="molecule type" value="Genomic_DNA"/>
</dbReference>
<keyword evidence="3" id="KW-1185">Reference proteome</keyword>
<dbReference type="Proteomes" id="UP000799772">
    <property type="component" value="Unassembled WGS sequence"/>
</dbReference>
<dbReference type="PANTHER" id="PTHR33930:SF2">
    <property type="entry name" value="BLR3452 PROTEIN"/>
    <property type="match status" value="1"/>
</dbReference>
<evidence type="ECO:0000313" key="2">
    <source>
        <dbReference type="EMBL" id="KAF2104235.1"/>
    </source>
</evidence>
<reference evidence="2" key="1">
    <citation type="journal article" date="2020" name="Stud. Mycol.">
        <title>101 Dothideomycetes genomes: a test case for predicting lifestyles and emergence of pathogens.</title>
        <authorList>
            <person name="Haridas S."/>
            <person name="Albert R."/>
            <person name="Binder M."/>
            <person name="Bloem J."/>
            <person name="Labutti K."/>
            <person name="Salamov A."/>
            <person name="Andreopoulos B."/>
            <person name="Baker S."/>
            <person name="Barry K."/>
            <person name="Bills G."/>
            <person name="Bluhm B."/>
            <person name="Cannon C."/>
            <person name="Castanera R."/>
            <person name="Culley D."/>
            <person name="Daum C."/>
            <person name="Ezra D."/>
            <person name="Gonzalez J."/>
            <person name="Henrissat B."/>
            <person name="Kuo A."/>
            <person name="Liang C."/>
            <person name="Lipzen A."/>
            <person name="Lutzoni F."/>
            <person name="Magnuson J."/>
            <person name="Mondo S."/>
            <person name="Nolan M."/>
            <person name="Ohm R."/>
            <person name="Pangilinan J."/>
            <person name="Park H.-J."/>
            <person name="Ramirez L."/>
            <person name="Alfaro M."/>
            <person name="Sun H."/>
            <person name="Tritt A."/>
            <person name="Yoshinaga Y."/>
            <person name="Zwiers L.-H."/>
            <person name="Turgeon B."/>
            <person name="Goodwin S."/>
            <person name="Spatafora J."/>
            <person name="Crous P."/>
            <person name="Grigoriev I."/>
        </authorList>
    </citation>
    <scope>NUCLEOTIDE SEQUENCE</scope>
    <source>
        <strain evidence="2">CBS 133067</strain>
    </source>
</reference>
<proteinExistence type="predicted"/>
<name>A0A9P4IRV5_9PEZI</name>
<dbReference type="InterPro" id="IPR029032">
    <property type="entry name" value="AhpD-like"/>
</dbReference>
<accession>A0A9P4IRV5</accession>
<feature type="domain" description="Carboxymuconolactone decarboxylase-like" evidence="1">
    <location>
        <begin position="186"/>
        <end position="244"/>
    </location>
</feature>
<evidence type="ECO:0000313" key="3">
    <source>
        <dbReference type="Proteomes" id="UP000799772"/>
    </source>
</evidence>
<evidence type="ECO:0000259" key="1">
    <source>
        <dbReference type="Pfam" id="PF02627"/>
    </source>
</evidence>
<dbReference type="AlphaFoldDB" id="A0A9P4IRV5"/>
<dbReference type="Gene3D" id="1.20.1290.10">
    <property type="entry name" value="AhpD-like"/>
    <property type="match status" value="1"/>
</dbReference>
<dbReference type="Pfam" id="PF02627">
    <property type="entry name" value="CMD"/>
    <property type="match status" value="1"/>
</dbReference>
<comment type="caution">
    <text evidence="2">The sequence shown here is derived from an EMBL/GenBank/DDBJ whole genome shotgun (WGS) entry which is preliminary data.</text>
</comment>
<organism evidence="2 3">
    <name type="scientific">Rhizodiscina lignyota</name>
    <dbReference type="NCBI Taxonomy" id="1504668"/>
    <lineage>
        <taxon>Eukaryota</taxon>
        <taxon>Fungi</taxon>
        <taxon>Dikarya</taxon>
        <taxon>Ascomycota</taxon>
        <taxon>Pezizomycotina</taxon>
        <taxon>Dothideomycetes</taxon>
        <taxon>Pleosporomycetidae</taxon>
        <taxon>Aulographales</taxon>
        <taxon>Rhizodiscinaceae</taxon>
        <taxon>Rhizodiscina</taxon>
    </lineage>
</organism>
<dbReference type="OrthoDB" id="10250730at2759"/>
<dbReference type="PANTHER" id="PTHR33930">
    <property type="entry name" value="ALKYL HYDROPEROXIDE REDUCTASE AHPD"/>
    <property type="match status" value="1"/>
</dbReference>
<dbReference type="InterPro" id="IPR003779">
    <property type="entry name" value="CMD-like"/>
</dbReference>
<gene>
    <name evidence="2" type="ORF">NA57DRAFT_62873</name>
</gene>
<protein>
    <recommendedName>
        <fullName evidence="1">Carboxymuconolactone decarboxylase-like domain-containing protein</fullName>
    </recommendedName>
</protein>
<dbReference type="SUPFAM" id="SSF69118">
    <property type="entry name" value="AhpD-like"/>
    <property type="match status" value="1"/>
</dbReference>
<sequence length="265" mass="29594">MASSSELKQQFEAELGKEAWNEGWEAMLRFSPEAFKTSLELHAVPKRKQHLSRKIQALLALSVDASATHLYVPGIQEKVKAALRAGASVAEITEVIECTSTLGVHACNIGVPLLVEVMREEGVYDIHPAAGQMDEKKEKLKEEFTRNRGYWHTFWEDFLKLDPEFFEAYMNFSSVPWVKDVNGDGKGGGVLEPKVKELIYCAFDVAATHLYQPGLKLHMRNALRYGASPEEIMEVLEIATALSLHTEETAFPILAQCVDDNAGKQ</sequence>